<protein>
    <submittedName>
        <fullName evidence="1">Uncharacterized protein</fullName>
    </submittedName>
</protein>
<comment type="caution">
    <text evidence="1">The sequence shown here is derived from an EMBL/GenBank/DDBJ whole genome shotgun (WGS) entry which is preliminary data.</text>
</comment>
<dbReference type="EMBL" id="BQKI01000011">
    <property type="protein sequence ID" value="GJN04487.1"/>
    <property type="molecule type" value="Genomic_DNA"/>
</dbReference>
<evidence type="ECO:0000313" key="1">
    <source>
        <dbReference type="EMBL" id="GJN04487.1"/>
    </source>
</evidence>
<evidence type="ECO:0000313" key="2">
    <source>
        <dbReference type="Proteomes" id="UP001054889"/>
    </source>
</evidence>
<keyword evidence="2" id="KW-1185">Reference proteome</keyword>
<sequence>MTSSASYDRSRTCLTQVLTTSHLIRLQSAVLRKDFIISSSSLMNTVSLCTIRHCSASSLMAFSTLFTRASTTVLEIPTARSAISLSLSLSLLCLLLIWKLPLGTAIAQICVYAASGDRIIIGGLAV</sequence>
<organism evidence="1 2">
    <name type="scientific">Eleusine coracana subsp. coracana</name>
    <dbReference type="NCBI Taxonomy" id="191504"/>
    <lineage>
        <taxon>Eukaryota</taxon>
        <taxon>Viridiplantae</taxon>
        <taxon>Streptophyta</taxon>
        <taxon>Embryophyta</taxon>
        <taxon>Tracheophyta</taxon>
        <taxon>Spermatophyta</taxon>
        <taxon>Magnoliopsida</taxon>
        <taxon>Liliopsida</taxon>
        <taxon>Poales</taxon>
        <taxon>Poaceae</taxon>
        <taxon>PACMAD clade</taxon>
        <taxon>Chloridoideae</taxon>
        <taxon>Cynodonteae</taxon>
        <taxon>Eleusininae</taxon>
        <taxon>Eleusine</taxon>
    </lineage>
</organism>
<gene>
    <name evidence="1" type="primary">ga22037</name>
    <name evidence="1" type="ORF">PR202_ga22037</name>
</gene>
<proteinExistence type="predicted"/>
<dbReference type="AlphaFoldDB" id="A0AAV5D175"/>
<accession>A0AAV5D175</accession>
<reference evidence="1" key="1">
    <citation type="journal article" date="2018" name="DNA Res.">
        <title>Multiple hybrid de novo genome assembly of finger millet, an orphan allotetraploid crop.</title>
        <authorList>
            <person name="Hatakeyama M."/>
            <person name="Aluri S."/>
            <person name="Balachadran M.T."/>
            <person name="Sivarajan S.R."/>
            <person name="Patrignani A."/>
            <person name="Gruter S."/>
            <person name="Poveda L."/>
            <person name="Shimizu-Inatsugi R."/>
            <person name="Baeten J."/>
            <person name="Francoijs K.J."/>
            <person name="Nataraja K.N."/>
            <person name="Reddy Y.A.N."/>
            <person name="Phadnis S."/>
            <person name="Ravikumar R.L."/>
            <person name="Schlapbach R."/>
            <person name="Sreeman S.M."/>
            <person name="Shimizu K.K."/>
        </authorList>
    </citation>
    <scope>NUCLEOTIDE SEQUENCE</scope>
</reference>
<name>A0AAV5D175_ELECO</name>
<dbReference type="Proteomes" id="UP001054889">
    <property type="component" value="Unassembled WGS sequence"/>
</dbReference>
<reference evidence="1" key="2">
    <citation type="submission" date="2021-12" db="EMBL/GenBank/DDBJ databases">
        <title>Resequencing data analysis of finger millet.</title>
        <authorList>
            <person name="Hatakeyama M."/>
            <person name="Aluri S."/>
            <person name="Balachadran M.T."/>
            <person name="Sivarajan S.R."/>
            <person name="Poveda L."/>
            <person name="Shimizu-Inatsugi R."/>
            <person name="Schlapbach R."/>
            <person name="Sreeman S.M."/>
            <person name="Shimizu K.K."/>
        </authorList>
    </citation>
    <scope>NUCLEOTIDE SEQUENCE</scope>
</reference>